<reference evidence="15" key="1">
    <citation type="submission" date="2021-01" db="EMBL/GenBank/DDBJ databases">
        <authorList>
            <consortium name="Genoscope - CEA"/>
            <person name="William W."/>
        </authorList>
    </citation>
    <scope>NUCLEOTIDE SEQUENCE</scope>
</reference>
<feature type="compositionally biased region" description="Basic and acidic residues" evidence="12">
    <location>
        <begin position="518"/>
        <end position="556"/>
    </location>
</feature>
<dbReference type="UniPathway" id="UPA00282"/>
<keyword evidence="7" id="KW-0012">Acyltransferase</keyword>
<dbReference type="Pfam" id="PF03007">
    <property type="entry name" value="WS_DGAT_cat"/>
    <property type="match status" value="1"/>
</dbReference>
<dbReference type="PROSITE" id="PS51165">
    <property type="entry name" value="THUMP"/>
    <property type="match status" value="1"/>
</dbReference>
<dbReference type="GO" id="GO:0003723">
    <property type="term" value="F:RNA binding"/>
    <property type="evidence" value="ECO:0007669"/>
    <property type="project" value="UniProtKB-UniRule"/>
</dbReference>
<evidence type="ECO:0000313" key="15">
    <source>
        <dbReference type="EMBL" id="CAF2119384.1"/>
    </source>
</evidence>
<protein>
    <submittedName>
        <fullName evidence="15">(rape) hypothetical protein</fullName>
    </submittedName>
</protein>
<dbReference type="InterPro" id="IPR004255">
    <property type="entry name" value="O-acyltransferase_WSD1_N"/>
</dbReference>
<name>A0A816VFC1_BRANA</name>
<comment type="pathway">
    <text evidence="4">Lipid metabolism.</text>
</comment>
<dbReference type="PANTHER" id="PTHR31650:SF44">
    <property type="entry name" value="WAX ESTER SYNTHASE_DIACYLGLYCEROL ACYLTRANSFERASE 10-RELATED"/>
    <property type="match status" value="1"/>
</dbReference>
<comment type="similarity">
    <text evidence="8">In the N-terminal section; belongs to the long-chain O-acyltransferase family.</text>
</comment>
<evidence type="ECO:0000256" key="12">
    <source>
        <dbReference type="SAM" id="MobiDB-lite"/>
    </source>
</evidence>
<keyword evidence="13" id="KW-0472">Membrane</keyword>
<dbReference type="Pfam" id="PF06974">
    <property type="entry name" value="WS_DGAT_C"/>
    <property type="match status" value="1"/>
</dbReference>
<feature type="compositionally biased region" description="Acidic residues" evidence="12">
    <location>
        <begin position="500"/>
        <end position="517"/>
    </location>
</feature>
<comment type="catalytic activity">
    <reaction evidence="10">
        <text>an acyl-CoA + a 1,2-diacyl-sn-glycerol = a triacyl-sn-glycerol + CoA</text>
        <dbReference type="Rhea" id="RHEA:10868"/>
        <dbReference type="ChEBI" id="CHEBI:17815"/>
        <dbReference type="ChEBI" id="CHEBI:57287"/>
        <dbReference type="ChEBI" id="CHEBI:58342"/>
        <dbReference type="ChEBI" id="CHEBI:64615"/>
        <dbReference type="EC" id="2.3.1.20"/>
    </reaction>
</comment>
<keyword evidence="13" id="KW-1133">Transmembrane helix</keyword>
<dbReference type="InterPro" id="IPR045034">
    <property type="entry name" value="O-acyltransferase_WSD1-like"/>
</dbReference>
<dbReference type="GO" id="GO:0004144">
    <property type="term" value="F:diacylglycerol O-acyltransferase activity"/>
    <property type="evidence" value="ECO:0007669"/>
    <property type="project" value="UniProtKB-EC"/>
</dbReference>
<dbReference type="PANTHER" id="PTHR31650">
    <property type="entry name" value="O-ACYLTRANSFERASE (WSD1-LIKE) FAMILY PROTEIN"/>
    <property type="match status" value="1"/>
</dbReference>
<feature type="compositionally biased region" description="Basic and acidic residues" evidence="12">
    <location>
        <begin position="570"/>
        <end position="590"/>
    </location>
</feature>
<evidence type="ECO:0000256" key="9">
    <source>
        <dbReference type="ARBA" id="ARBA00047604"/>
    </source>
</evidence>
<proteinExistence type="inferred from homology"/>
<evidence type="ECO:0000256" key="5">
    <source>
        <dbReference type="ARBA" id="ARBA00022679"/>
    </source>
</evidence>
<dbReference type="InterPro" id="IPR040183">
    <property type="entry name" value="THUMPD1-like"/>
</dbReference>
<organism evidence="15">
    <name type="scientific">Brassica napus</name>
    <name type="common">Rape</name>
    <dbReference type="NCBI Taxonomy" id="3708"/>
    <lineage>
        <taxon>Eukaryota</taxon>
        <taxon>Viridiplantae</taxon>
        <taxon>Streptophyta</taxon>
        <taxon>Embryophyta</taxon>
        <taxon>Tracheophyta</taxon>
        <taxon>Spermatophyta</taxon>
        <taxon>Magnoliopsida</taxon>
        <taxon>eudicotyledons</taxon>
        <taxon>Gunneridae</taxon>
        <taxon>Pentapetalae</taxon>
        <taxon>rosids</taxon>
        <taxon>malvids</taxon>
        <taxon>Brassicales</taxon>
        <taxon>Brassicaceae</taxon>
        <taxon>Brassiceae</taxon>
        <taxon>Brassica</taxon>
    </lineage>
</organism>
<sequence>MRKERMREEEEEPLSPMARVFQSRGIDYCAVTMIGFKTKIKPAVVLDALKHNVYKHPRFSSKLSSDGAKWIETEVNVKDHVVVPYIDPEEIGEDGEGFIDNYTSRLTMNPMDRSRPLWDIHILNVKTSDAEAVGVVRTHHTLGDGTSMVSLLLSCTHKTSDHNRVSTTIPSLKRRGRYKNKGWFLRSMFTIGSTMTLIWNTIVDMLLLFATLLFLKDTKTHIKGGADVGSNPKRFYHRTISLDDIKLIKNAMNMTINDVLVGITQVSLSSYLSQHTKNEEDGALIPYPNNLPGGIQFRAGCTVNLRSEKGLKPLADMMVKDSKCRWGNYFSYIVLPFSIGLQSDPLVYLKLSKSMMDRKKHSYHAHLAYMMIKICQNLLGAKVAAKLFNRTVINTTTSLSNVIGPMEEISFDGNPITYIATSGYGHSQRPAKKKGAYPLKPGVQGFFISCDGGREHQASQEAINVIDSFFEELMHGTGLKVNSSGMLEKPVNKKVTFSYSDDEDGNEEDGEGDNGDEEGNKGDGDKTEVREGGNDQVNEKEVASEVKQLAETKTAKEEEDEVNDQNGVEEPPRKKTCTEEASETTKVRENTEKSIDKLIDAELKELGDKSKRRFMKLDPGCNGIAFIQMKRRDGDPSPKDIVQHGLTSAAATKKHMSRFILRLVPIEVSCYPSEEEISRAIKPLVEQYFPVETDNPRKFAVLYGGRANTGVDRMKIINTVAKSVPAPHKVDLSNPEMSIVVEIVKTVCLIGVVEKYKELAKYNLRQLTSTK</sequence>
<dbReference type="SUPFAM" id="SSF143437">
    <property type="entry name" value="THUMP domain-like"/>
    <property type="match status" value="1"/>
</dbReference>
<evidence type="ECO:0000256" key="7">
    <source>
        <dbReference type="ARBA" id="ARBA00023315"/>
    </source>
</evidence>
<evidence type="ECO:0000256" key="2">
    <source>
        <dbReference type="ARBA" id="ARBA00004586"/>
    </source>
</evidence>
<dbReference type="EMBL" id="HG994357">
    <property type="protein sequence ID" value="CAF2119384.1"/>
    <property type="molecule type" value="Genomic_DNA"/>
</dbReference>
<evidence type="ECO:0000256" key="10">
    <source>
        <dbReference type="ARBA" id="ARBA00048109"/>
    </source>
</evidence>
<dbReference type="FunFam" id="3.30.2300.10:FF:000001">
    <property type="entry name" value="THUMP domain-containing protein 1"/>
    <property type="match status" value="1"/>
</dbReference>
<keyword evidence="5" id="KW-0808">Transferase</keyword>
<evidence type="ECO:0000256" key="13">
    <source>
        <dbReference type="SAM" id="Phobius"/>
    </source>
</evidence>
<evidence type="ECO:0000256" key="6">
    <source>
        <dbReference type="ARBA" id="ARBA00022824"/>
    </source>
</evidence>
<evidence type="ECO:0000256" key="8">
    <source>
        <dbReference type="ARBA" id="ARBA00024360"/>
    </source>
</evidence>
<keyword evidence="13" id="KW-0812">Transmembrane</keyword>
<comment type="catalytic activity">
    <reaction evidence="9">
        <text>a long chain fatty alcohol + a fatty acyl-CoA = a long-chain alcohol wax ester + CoA</text>
        <dbReference type="Rhea" id="RHEA:38443"/>
        <dbReference type="ChEBI" id="CHEBI:17135"/>
        <dbReference type="ChEBI" id="CHEBI:57287"/>
        <dbReference type="ChEBI" id="CHEBI:77636"/>
        <dbReference type="ChEBI" id="CHEBI:235323"/>
        <dbReference type="EC" id="2.3.1.75"/>
    </reaction>
</comment>
<dbReference type="Proteomes" id="UP001295469">
    <property type="component" value="Chromosome A03"/>
</dbReference>
<comment type="pathway">
    <text evidence="3">Glycerolipid metabolism; triacylglycerol biosynthesis.</text>
</comment>
<dbReference type="InterPro" id="IPR004114">
    <property type="entry name" value="THUMP_dom"/>
</dbReference>
<evidence type="ECO:0000259" key="14">
    <source>
        <dbReference type="PROSITE" id="PS51165"/>
    </source>
</evidence>
<evidence type="ECO:0000256" key="1">
    <source>
        <dbReference type="ARBA" id="ARBA00004162"/>
    </source>
</evidence>
<feature type="domain" description="THUMP" evidence="14">
    <location>
        <begin position="648"/>
        <end position="754"/>
    </location>
</feature>
<feature type="transmembrane region" description="Helical" evidence="13">
    <location>
        <begin position="183"/>
        <end position="215"/>
    </location>
</feature>
<dbReference type="AlphaFoldDB" id="A0A816VFC1"/>
<dbReference type="GO" id="GO:0006400">
    <property type="term" value="P:tRNA modification"/>
    <property type="evidence" value="ECO:0007669"/>
    <property type="project" value="InterPro"/>
</dbReference>
<dbReference type="Pfam" id="PF02926">
    <property type="entry name" value="THUMP"/>
    <property type="match status" value="1"/>
</dbReference>
<keyword evidence="11" id="KW-0694">RNA-binding</keyword>
<dbReference type="Gene3D" id="3.30.2300.10">
    <property type="entry name" value="THUMP superfamily"/>
    <property type="match status" value="1"/>
</dbReference>
<dbReference type="GO" id="GO:0005886">
    <property type="term" value="C:plasma membrane"/>
    <property type="evidence" value="ECO:0007669"/>
    <property type="project" value="UniProtKB-SubCell"/>
</dbReference>
<dbReference type="GO" id="GO:0019432">
    <property type="term" value="P:triglyceride biosynthetic process"/>
    <property type="evidence" value="ECO:0007669"/>
    <property type="project" value="UniProtKB-UniPathway"/>
</dbReference>
<gene>
    <name evidence="15" type="ORF">DARMORV10_A03P05610.1</name>
</gene>
<evidence type="ECO:0000256" key="3">
    <source>
        <dbReference type="ARBA" id="ARBA00004771"/>
    </source>
</evidence>
<comment type="subcellular location">
    <subcellularLocation>
        <location evidence="1">Cell membrane</location>
        <topology evidence="1">Single-pass membrane protein</topology>
    </subcellularLocation>
    <subcellularLocation>
        <location evidence="2">Endoplasmic reticulum membrane</location>
    </subcellularLocation>
</comment>
<evidence type="ECO:0000256" key="11">
    <source>
        <dbReference type="PROSITE-ProRule" id="PRU00529"/>
    </source>
</evidence>
<dbReference type="GO" id="GO:0005789">
    <property type="term" value="C:endoplasmic reticulum membrane"/>
    <property type="evidence" value="ECO:0007669"/>
    <property type="project" value="UniProtKB-SubCell"/>
</dbReference>
<dbReference type="CDD" id="cd11717">
    <property type="entry name" value="THUMP_THUMPD1_like"/>
    <property type="match status" value="1"/>
</dbReference>
<dbReference type="SMART" id="SM00981">
    <property type="entry name" value="THUMP"/>
    <property type="match status" value="1"/>
</dbReference>
<accession>A0A816VFC1</accession>
<keyword evidence="6" id="KW-0256">Endoplasmic reticulum</keyword>
<dbReference type="InterPro" id="IPR009721">
    <property type="entry name" value="O-acyltransferase_WSD1_C"/>
</dbReference>
<dbReference type="SUPFAM" id="SSF52777">
    <property type="entry name" value="CoA-dependent acyltransferases"/>
    <property type="match status" value="1"/>
</dbReference>
<dbReference type="GO" id="GO:0047196">
    <property type="term" value="F:long-chain-alcohol O-fatty-acyltransferase activity"/>
    <property type="evidence" value="ECO:0007669"/>
    <property type="project" value="UniProtKB-EC"/>
</dbReference>
<evidence type="ECO:0000256" key="4">
    <source>
        <dbReference type="ARBA" id="ARBA00005189"/>
    </source>
</evidence>
<feature type="region of interest" description="Disordered" evidence="12">
    <location>
        <begin position="497"/>
        <end position="590"/>
    </location>
</feature>